<name>A0A2I1GZF6_9GLOM</name>
<comment type="caution">
    <text evidence="1">The sequence shown here is derived from an EMBL/GenBank/DDBJ whole genome shotgun (WGS) entry which is preliminary data.</text>
</comment>
<evidence type="ECO:0000313" key="2">
    <source>
        <dbReference type="Proteomes" id="UP000234323"/>
    </source>
</evidence>
<dbReference type="EMBL" id="LLXI01001106">
    <property type="protein sequence ID" value="PKY51934.1"/>
    <property type="molecule type" value="Genomic_DNA"/>
</dbReference>
<gene>
    <name evidence="1" type="ORF">RhiirA4_469263</name>
</gene>
<dbReference type="AlphaFoldDB" id="A0A2I1GZF6"/>
<keyword evidence="2" id="KW-1185">Reference proteome</keyword>
<proteinExistence type="predicted"/>
<sequence>MARANPEPIQRITNNYLPTILYTDFNKVSIFVEMLWKCYANLISFNHIHQGFHSGNHATLTSIIVDRLQKVLQHTERRLLLNQYNLDISYDDINHF</sequence>
<accession>A0A2I1GZF6</accession>
<dbReference type="VEuPathDB" id="FungiDB:RhiirA1_467322"/>
<protein>
    <submittedName>
        <fullName evidence="1">Uncharacterized protein</fullName>
    </submittedName>
</protein>
<evidence type="ECO:0000313" key="1">
    <source>
        <dbReference type="EMBL" id="PKY51934.1"/>
    </source>
</evidence>
<reference evidence="1 2" key="1">
    <citation type="submission" date="2015-10" db="EMBL/GenBank/DDBJ databases">
        <title>Genome analyses suggest a sexual origin of heterokaryosis in a supposedly ancient asexual fungus.</title>
        <authorList>
            <person name="Ropars J."/>
            <person name="Sedzielewska K."/>
            <person name="Noel J."/>
            <person name="Charron P."/>
            <person name="Farinelli L."/>
            <person name="Marton T."/>
            <person name="Kruger M."/>
            <person name="Pelin A."/>
            <person name="Brachmann A."/>
            <person name="Corradi N."/>
        </authorList>
    </citation>
    <scope>NUCLEOTIDE SEQUENCE [LARGE SCALE GENOMIC DNA]</scope>
    <source>
        <strain evidence="1 2">A4</strain>
    </source>
</reference>
<dbReference type="VEuPathDB" id="FungiDB:FUN_001956"/>
<dbReference type="Proteomes" id="UP000234323">
    <property type="component" value="Unassembled WGS sequence"/>
</dbReference>
<organism evidence="1 2">
    <name type="scientific">Rhizophagus irregularis</name>
    <dbReference type="NCBI Taxonomy" id="588596"/>
    <lineage>
        <taxon>Eukaryota</taxon>
        <taxon>Fungi</taxon>
        <taxon>Fungi incertae sedis</taxon>
        <taxon>Mucoromycota</taxon>
        <taxon>Glomeromycotina</taxon>
        <taxon>Glomeromycetes</taxon>
        <taxon>Glomerales</taxon>
        <taxon>Glomeraceae</taxon>
        <taxon>Rhizophagus</taxon>
    </lineage>
</organism>